<protein>
    <submittedName>
        <fullName evidence="1">Uncharacterized protein</fullName>
    </submittedName>
</protein>
<evidence type="ECO:0000313" key="2">
    <source>
        <dbReference type="Proteomes" id="UP000551758"/>
    </source>
</evidence>
<evidence type="ECO:0000313" key="1">
    <source>
        <dbReference type="EMBL" id="KAF5911657.1"/>
    </source>
</evidence>
<proteinExistence type="predicted"/>
<dbReference type="AlphaFoldDB" id="A0A7J7E7I9"/>
<gene>
    <name evidence="1" type="ORF">HPG69_015633</name>
</gene>
<keyword evidence="2" id="KW-1185">Reference proteome</keyword>
<reference evidence="1 2" key="1">
    <citation type="journal article" date="2020" name="Mol. Biol. Evol.">
        <title>Interspecific Gene Flow and the Evolution of Specialization in Black and White Rhinoceros.</title>
        <authorList>
            <person name="Moodley Y."/>
            <person name="Westbury M.V."/>
            <person name="Russo I.M."/>
            <person name="Gopalakrishnan S."/>
            <person name="Rakotoarivelo A."/>
            <person name="Olsen R.A."/>
            <person name="Prost S."/>
            <person name="Tunstall T."/>
            <person name="Ryder O.A."/>
            <person name="Dalen L."/>
            <person name="Bruford M.W."/>
        </authorList>
    </citation>
    <scope>NUCLEOTIDE SEQUENCE [LARGE SCALE GENOMIC DNA]</scope>
    <source>
        <strain evidence="1">SBR-YM</strain>
        <tissue evidence="1">Skin</tissue>
    </source>
</reference>
<name>A0A7J7E7I9_DICBM</name>
<accession>A0A7J7E7I9</accession>
<sequence>MAISKNKCLMRGGKRLPRKKWLIHVGEIGFDVKALAKFNTNDGYSLRLFCVGFTEKHNNQIQKTSYIQHQLHQIQKMMEIMTGEMQMT</sequence>
<dbReference type="Proteomes" id="UP000551758">
    <property type="component" value="Unassembled WGS sequence"/>
</dbReference>
<organism evidence="1 2">
    <name type="scientific">Diceros bicornis minor</name>
    <name type="common">South-central black rhinoceros</name>
    <dbReference type="NCBI Taxonomy" id="77932"/>
    <lineage>
        <taxon>Eukaryota</taxon>
        <taxon>Metazoa</taxon>
        <taxon>Chordata</taxon>
        <taxon>Craniata</taxon>
        <taxon>Vertebrata</taxon>
        <taxon>Euteleostomi</taxon>
        <taxon>Mammalia</taxon>
        <taxon>Eutheria</taxon>
        <taxon>Laurasiatheria</taxon>
        <taxon>Perissodactyla</taxon>
        <taxon>Rhinocerotidae</taxon>
        <taxon>Diceros</taxon>
    </lineage>
</organism>
<dbReference type="EMBL" id="JACDTQ010003894">
    <property type="protein sequence ID" value="KAF5911657.1"/>
    <property type="molecule type" value="Genomic_DNA"/>
</dbReference>
<comment type="caution">
    <text evidence="1">The sequence shown here is derived from an EMBL/GenBank/DDBJ whole genome shotgun (WGS) entry which is preliminary data.</text>
</comment>